<dbReference type="Pfam" id="PF06985">
    <property type="entry name" value="HET"/>
    <property type="match status" value="1"/>
</dbReference>
<evidence type="ECO:0000313" key="4">
    <source>
        <dbReference type="RefSeq" id="XP_033531674.1"/>
    </source>
</evidence>
<reference evidence="4" key="3">
    <citation type="submission" date="2025-04" db="UniProtKB">
        <authorList>
            <consortium name="RefSeq"/>
        </authorList>
    </citation>
    <scope>IDENTIFICATION</scope>
    <source>
        <strain evidence="4">CBS 781.70</strain>
    </source>
</reference>
<reference evidence="4" key="2">
    <citation type="submission" date="2020-04" db="EMBL/GenBank/DDBJ databases">
        <authorList>
            <consortium name="NCBI Genome Project"/>
        </authorList>
    </citation>
    <scope>NUCLEOTIDE SEQUENCE</scope>
    <source>
        <strain evidence="4">CBS 781.70</strain>
    </source>
</reference>
<dbReference type="Proteomes" id="UP000504638">
    <property type="component" value="Unplaced"/>
</dbReference>
<evidence type="ECO:0000313" key="3">
    <source>
        <dbReference type="Proteomes" id="UP000504638"/>
    </source>
</evidence>
<reference evidence="2 4" key="1">
    <citation type="submission" date="2020-01" db="EMBL/GenBank/DDBJ databases">
        <authorList>
            <consortium name="DOE Joint Genome Institute"/>
            <person name="Haridas S."/>
            <person name="Albert R."/>
            <person name="Binder M."/>
            <person name="Bloem J."/>
            <person name="Labutti K."/>
            <person name="Salamov A."/>
            <person name="Andreopoulos B."/>
            <person name="Baker S.E."/>
            <person name="Barry K."/>
            <person name="Bills G."/>
            <person name="Bluhm B.H."/>
            <person name="Cannon C."/>
            <person name="Castanera R."/>
            <person name="Culley D.E."/>
            <person name="Daum C."/>
            <person name="Ezra D."/>
            <person name="Gonzalez J.B."/>
            <person name="Henrissat B."/>
            <person name="Kuo A."/>
            <person name="Liang C."/>
            <person name="Lipzen A."/>
            <person name="Lutzoni F."/>
            <person name="Magnuson J."/>
            <person name="Mondo S."/>
            <person name="Nolan M."/>
            <person name="Ohm R."/>
            <person name="Pangilinan J."/>
            <person name="Park H.-J."/>
            <person name="Ramirez L."/>
            <person name="Alfaro M."/>
            <person name="Sun H."/>
            <person name="Tritt A."/>
            <person name="Yoshinaga Y."/>
            <person name="Zwiers L.-H."/>
            <person name="Turgeon B.G."/>
            <person name="Goodwin S.B."/>
            <person name="Spatafora J.W."/>
            <person name="Crous P.W."/>
            <person name="Grigoriev I.V."/>
        </authorList>
    </citation>
    <scope>NUCLEOTIDE SEQUENCE</scope>
    <source>
        <strain evidence="2 4">CBS 781.70</strain>
    </source>
</reference>
<feature type="domain" description="Heterokaryon incompatibility" evidence="1">
    <location>
        <begin position="102"/>
        <end position="247"/>
    </location>
</feature>
<protein>
    <submittedName>
        <fullName evidence="2 4">HET-domain-containing protein</fullName>
    </submittedName>
</protein>
<dbReference type="EMBL" id="ML975168">
    <property type="protein sequence ID" value="KAF1810043.1"/>
    <property type="molecule type" value="Genomic_DNA"/>
</dbReference>
<dbReference type="RefSeq" id="XP_033531674.1">
    <property type="nucleotide sequence ID" value="XM_033677670.1"/>
</dbReference>
<organism evidence="2">
    <name type="scientific">Eremomyces bilateralis CBS 781.70</name>
    <dbReference type="NCBI Taxonomy" id="1392243"/>
    <lineage>
        <taxon>Eukaryota</taxon>
        <taxon>Fungi</taxon>
        <taxon>Dikarya</taxon>
        <taxon>Ascomycota</taxon>
        <taxon>Pezizomycotina</taxon>
        <taxon>Dothideomycetes</taxon>
        <taxon>Dothideomycetes incertae sedis</taxon>
        <taxon>Eremomycetales</taxon>
        <taxon>Eremomycetaceae</taxon>
        <taxon>Eremomyces</taxon>
    </lineage>
</organism>
<dbReference type="AlphaFoldDB" id="A0A6G1FW88"/>
<proteinExistence type="predicted"/>
<name>A0A6G1FW88_9PEZI</name>
<evidence type="ECO:0000313" key="2">
    <source>
        <dbReference type="EMBL" id="KAF1810043.1"/>
    </source>
</evidence>
<dbReference type="PANTHER" id="PTHR24148:SF64">
    <property type="entry name" value="HETEROKARYON INCOMPATIBILITY DOMAIN-CONTAINING PROTEIN"/>
    <property type="match status" value="1"/>
</dbReference>
<dbReference type="InterPro" id="IPR052895">
    <property type="entry name" value="HetReg/Transcr_Mod"/>
</dbReference>
<evidence type="ECO:0000259" key="1">
    <source>
        <dbReference type="Pfam" id="PF06985"/>
    </source>
</evidence>
<dbReference type="OrthoDB" id="3477286at2759"/>
<accession>A0A6G1FW88</accession>
<dbReference type="GeneID" id="54418240"/>
<dbReference type="PANTHER" id="PTHR24148">
    <property type="entry name" value="ANKYRIN REPEAT DOMAIN-CONTAINING PROTEIN 39 HOMOLOG-RELATED"/>
    <property type="match status" value="1"/>
</dbReference>
<dbReference type="InterPro" id="IPR010730">
    <property type="entry name" value="HET"/>
</dbReference>
<keyword evidence="3" id="KW-1185">Reference proteome</keyword>
<sequence length="847" mass="97125">MADIVEHTHTIPDTFYLPNYLYDEPEKEDVIRNRLPRKRPEDFPSPKLAEIAVKLVRRLKHRYHKLDKGKIRILILRPGKFQDPVQLDLFAADIDAVNPPKYETLSYEWGAGPAEPEVILRDFTVQKSDWHKHKENLFEALRHLRHETEPLRLWVDALCINQRDVNEKNEQIRRMADIYNRGYNLKVWLGMDTPNNDAARAFEFAQEIATRARMDTLHDAEFAPEQWKALVQVMRRKYFSRRWVVQELAASKKGSVYSGANQPIPWENLEYAIALCKRVFNPSATGLKTQSGLHFLFDRKAIEAYGASVLVEKAANLLRDKDIKRKRYTIEYLVSTLTAFDASDPRDIIYGVLAVARQPDTLGTCRIVPDYQRSVLDTFINFVQHCVESEGTLDIICRPWAPSHTIWKGEVSRKEIDRQVKTHLPSWIRTLDESAYGPPETISRGRKNADPLVGHHPFYKACKRLVPKVSFGIRTRQNNIYDRQHGETRLVLSELFDGTIIIEGIVLGKVKSLSPRMVPGVIPWEVLEMAGFPHTNAYEDLTLDMLPDRIWRVLTADNTSQSTEALDKSYCLRALQLRDFHGDIHLRELIDDPNTPKDLVPYLQRVQDTVWNRKIFTGGADERFIGLCSQKTLENDLICILHGCSVPVILRQTTDKPKLGQDLIPLPREKSLPPRRATTVNFSFMPSRSPERLSPETLSSDTYLQPASKRRRLDAVPETTAKNFLLETDGESQVYEEPLSMDMDQDEMDTTTQGKQTSASFPVFSKTCASPIHEPIQPYQPEKAQLSVKSMRLLSPNSIGQHGKGASEGSKMIYYELVGECYVDEYMNGEALDFSQFTKTKQEFTLV</sequence>
<gene>
    <name evidence="2 4" type="ORF">P152DRAFT_440627</name>
</gene>